<reference evidence="2 3" key="1">
    <citation type="submission" date="2019-02" db="EMBL/GenBank/DDBJ databases">
        <title>Deep-cultivation of Planctomycetes and their phenomic and genomic characterization uncovers novel biology.</title>
        <authorList>
            <person name="Wiegand S."/>
            <person name="Jogler M."/>
            <person name="Boedeker C."/>
            <person name="Pinto D."/>
            <person name="Vollmers J."/>
            <person name="Rivas-Marin E."/>
            <person name="Kohn T."/>
            <person name="Peeters S.H."/>
            <person name="Heuer A."/>
            <person name="Rast P."/>
            <person name="Oberbeckmann S."/>
            <person name="Bunk B."/>
            <person name="Jeske O."/>
            <person name="Meyerdierks A."/>
            <person name="Storesund J.E."/>
            <person name="Kallscheuer N."/>
            <person name="Luecker S."/>
            <person name="Lage O.M."/>
            <person name="Pohl T."/>
            <person name="Merkel B.J."/>
            <person name="Hornburger P."/>
            <person name="Mueller R.-W."/>
            <person name="Bruemmer F."/>
            <person name="Labrenz M."/>
            <person name="Spormann A.M."/>
            <person name="Op Den Camp H."/>
            <person name="Overmann J."/>
            <person name="Amann R."/>
            <person name="Jetten M.S.M."/>
            <person name="Mascher T."/>
            <person name="Medema M.H."/>
            <person name="Devos D.P."/>
            <person name="Kaster A.-K."/>
            <person name="Ovreas L."/>
            <person name="Rohde M."/>
            <person name="Galperin M.Y."/>
            <person name="Jogler C."/>
        </authorList>
    </citation>
    <scope>NUCLEOTIDE SEQUENCE [LARGE SCALE GENOMIC DNA]</scope>
    <source>
        <strain evidence="2 3">Poly41</strain>
    </source>
</reference>
<name>A0A5C6DAV7_9BACT</name>
<dbReference type="AlphaFoldDB" id="A0A5C6DAV7"/>
<feature type="transmembrane region" description="Helical" evidence="1">
    <location>
        <begin position="53"/>
        <end position="74"/>
    </location>
</feature>
<keyword evidence="1" id="KW-0472">Membrane</keyword>
<dbReference type="Proteomes" id="UP000319143">
    <property type="component" value="Unassembled WGS sequence"/>
</dbReference>
<keyword evidence="1" id="KW-1133">Transmembrane helix</keyword>
<organism evidence="2 3">
    <name type="scientific">Novipirellula artificiosorum</name>
    <dbReference type="NCBI Taxonomy" id="2528016"/>
    <lineage>
        <taxon>Bacteria</taxon>
        <taxon>Pseudomonadati</taxon>
        <taxon>Planctomycetota</taxon>
        <taxon>Planctomycetia</taxon>
        <taxon>Pirellulales</taxon>
        <taxon>Pirellulaceae</taxon>
        <taxon>Novipirellula</taxon>
    </lineage>
</organism>
<feature type="transmembrane region" description="Helical" evidence="1">
    <location>
        <begin position="216"/>
        <end position="235"/>
    </location>
</feature>
<comment type="caution">
    <text evidence="2">The sequence shown here is derived from an EMBL/GenBank/DDBJ whole genome shotgun (WGS) entry which is preliminary data.</text>
</comment>
<keyword evidence="3" id="KW-1185">Reference proteome</keyword>
<evidence type="ECO:0000313" key="2">
    <source>
        <dbReference type="EMBL" id="TWU33838.1"/>
    </source>
</evidence>
<dbReference type="Pfam" id="PF14023">
    <property type="entry name" value="Bestrophin-like"/>
    <property type="match status" value="1"/>
</dbReference>
<dbReference type="InterPro" id="IPR025333">
    <property type="entry name" value="DUF4239"/>
</dbReference>
<keyword evidence="1" id="KW-0812">Transmembrane</keyword>
<feature type="transmembrane region" description="Helical" evidence="1">
    <location>
        <begin position="190"/>
        <end position="209"/>
    </location>
</feature>
<sequence length="262" mass="30218">MFYWIYDIPTHQLGILMSLVFVGFSWAGVILVRPLMRLFVLRRREDTNDVVGYIISCFCVFYGLLLGLIAVAAYQNYSEVEASVSNEAAALAALYEDVSVYQDPYGQDLRWLLRDFCRYTIRYGWPEYQQGRIPEGSEVRLRAFHERLLVFEPQTTAEQIVHAESLRQFNAFMEKHRISQQAVTTGIPAIMWYVVLIGAVLNIMLVWLFDIDFLSHLALGGVLAFFLGTVILLIASMDNPFRGEVSIQPEAFESLYWNRMRD</sequence>
<protein>
    <recommendedName>
        <fullName evidence="4">DUF4239 domain-containing protein</fullName>
    </recommendedName>
</protein>
<evidence type="ECO:0008006" key="4">
    <source>
        <dbReference type="Google" id="ProtNLM"/>
    </source>
</evidence>
<evidence type="ECO:0000256" key="1">
    <source>
        <dbReference type="SAM" id="Phobius"/>
    </source>
</evidence>
<accession>A0A5C6DAV7</accession>
<evidence type="ECO:0000313" key="3">
    <source>
        <dbReference type="Proteomes" id="UP000319143"/>
    </source>
</evidence>
<feature type="transmembrane region" description="Helical" evidence="1">
    <location>
        <begin position="12"/>
        <end position="32"/>
    </location>
</feature>
<dbReference type="EMBL" id="SJPV01000009">
    <property type="protein sequence ID" value="TWU33838.1"/>
    <property type="molecule type" value="Genomic_DNA"/>
</dbReference>
<dbReference type="RefSeq" id="WP_146529250.1">
    <property type="nucleotide sequence ID" value="NZ_SJPV01000009.1"/>
</dbReference>
<dbReference type="OrthoDB" id="9776669at2"/>
<proteinExistence type="predicted"/>
<gene>
    <name evidence="2" type="ORF">Poly41_48370</name>
</gene>